<evidence type="ECO:0000313" key="2">
    <source>
        <dbReference type="EMBL" id="KAJ4829594.1"/>
    </source>
</evidence>
<dbReference type="PANTHER" id="PTHR31286:SF99">
    <property type="entry name" value="DUF4283 DOMAIN-CONTAINING PROTEIN"/>
    <property type="match status" value="1"/>
</dbReference>
<evidence type="ECO:0000256" key="1">
    <source>
        <dbReference type="SAM" id="MobiDB-lite"/>
    </source>
</evidence>
<accession>A0A9Q0FDN2</accession>
<reference evidence="2" key="1">
    <citation type="submission" date="2022-02" db="EMBL/GenBank/DDBJ databases">
        <authorList>
            <person name="Henning P.M."/>
            <person name="McCubbin A.G."/>
            <person name="Shore J.S."/>
        </authorList>
    </citation>
    <scope>NUCLEOTIDE SEQUENCE</scope>
    <source>
        <strain evidence="2">F60SS</strain>
        <tissue evidence="2">Leaves</tissue>
    </source>
</reference>
<keyword evidence="3" id="KW-1185">Reference proteome</keyword>
<name>A0A9Q0FDN2_9ROSI</name>
<organism evidence="2 3">
    <name type="scientific">Turnera subulata</name>
    <dbReference type="NCBI Taxonomy" id="218843"/>
    <lineage>
        <taxon>Eukaryota</taxon>
        <taxon>Viridiplantae</taxon>
        <taxon>Streptophyta</taxon>
        <taxon>Embryophyta</taxon>
        <taxon>Tracheophyta</taxon>
        <taxon>Spermatophyta</taxon>
        <taxon>Magnoliopsida</taxon>
        <taxon>eudicotyledons</taxon>
        <taxon>Gunneridae</taxon>
        <taxon>Pentapetalae</taxon>
        <taxon>rosids</taxon>
        <taxon>fabids</taxon>
        <taxon>Malpighiales</taxon>
        <taxon>Passifloraceae</taxon>
        <taxon>Turnera</taxon>
    </lineage>
</organism>
<feature type="compositionally biased region" description="Polar residues" evidence="1">
    <location>
        <begin position="124"/>
        <end position="136"/>
    </location>
</feature>
<comment type="caution">
    <text evidence="2">The sequence shown here is derived from an EMBL/GenBank/DDBJ whole genome shotgun (WGS) entry which is preliminary data.</text>
</comment>
<evidence type="ECO:0008006" key="4">
    <source>
        <dbReference type="Google" id="ProtNLM"/>
    </source>
</evidence>
<dbReference type="PANTHER" id="PTHR31286">
    <property type="entry name" value="GLYCINE-RICH CELL WALL STRUCTURAL PROTEIN 1.8-LIKE"/>
    <property type="match status" value="1"/>
</dbReference>
<protein>
    <recommendedName>
        <fullName evidence="4">Zinc knuckle CX2CX4HX4C domain-containing protein</fullName>
    </recommendedName>
</protein>
<evidence type="ECO:0000313" key="3">
    <source>
        <dbReference type="Proteomes" id="UP001141552"/>
    </source>
</evidence>
<proteinExistence type="predicted"/>
<reference evidence="2" key="2">
    <citation type="journal article" date="2023" name="Plants (Basel)">
        <title>Annotation of the Turnera subulata (Passifloraceae) Draft Genome Reveals the S-Locus Evolved after the Divergence of Turneroideae from Passifloroideae in a Stepwise Manner.</title>
        <authorList>
            <person name="Henning P.M."/>
            <person name="Roalson E.H."/>
            <person name="Mir W."/>
            <person name="McCubbin A.G."/>
            <person name="Shore J.S."/>
        </authorList>
    </citation>
    <scope>NUCLEOTIDE SEQUENCE</scope>
    <source>
        <strain evidence="2">F60SS</strain>
    </source>
</reference>
<dbReference type="EMBL" id="JAKUCV010005857">
    <property type="protein sequence ID" value="KAJ4829594.1"/>
    <property type="molecule type" value="Genomic_DNA"/>
</dbReference>
<dbReference type="OrthoDB" id="1743776at2759"/>
<dbReference type="Proteomes" id="UP001141552">
    <property type="component" value="Unassembled WGS sequence"/>
</dbReference>
<sequence length="136" mass="15030">MVGETVKIDLATREHQRGRFAKIVVEVDLTKPLKGTIKFKGRDKQVIYEGLPPIRYQCGRVSHDTQGCPLRSTSPPSTEPSASPENNVQTPISDKGKATVSTILTPQVSRSPGVGEWMNAPSRPRTQQPRKVQNQK</sequence>
<gene>
    <name evidence="2" type="ORF">Tsubulata_038401</name>
</gene>
<feature type="compositionally biased region" description="Low complexity" evidence="1">
    <location>
        <begin position="72"/>
        <end position="85"/>
    </location>
</feature>
<dbReference type="AlphaFoldDB" id="A0A9Q0FDN2"/>
<dbReference type="InterPro" id="IPR040256">
    <property type="entry name" value="At4g02000-like"/>
</dbReference>
<feature type="compositionally biased region" description="Polar residues" evidence="1">
    <location>
        <begin position="99"/>
        <end position="110"/>
    </location>
</feature>
<feature type="region of interest" description="Disordered" evidence="1">
    <location>
        <begin position="62"/>
        <end position="136"/>
    </location>
</feature>